<feature type="region of interest" description="Disordered" evidence="1">
    <location>
        <begin position="1"/>
        <end position="31"/>
    </location>
</feature>
<sequence>MNATQITSHLTTTTINSNNGNNSNSSVTNPNLVMATSRHPIISIKEVTATYVNAYGEQCIGPAAAADMLAGDELVRFAGYAVTDLPAFKAIVTRHVRLNASLRVVVRRNGEEVCTTLHVGSRLN</sequence>
<gene>
    <name evidence="2" type="primary">aroB_0</name>
    <name evidence="2" type="ORF">CM83_88698</name>
</gene>
<dbReference type="SUPFAM" id="SSF50156">
    <property type="entry name" value="PDZ domain-like"/>
    <property type="match status" value="1"/>
</dbReference>
<reference evidence="2" key="2">
    <citation type="submission" date="2014-07" db="EMBL/GenBank/DDBJ databases">
        <authorList>
            <person name="Hull J."/>
        </authorList>
    </citation>
    <scope>NUCLEOTIDE SEQUENCE</scope>
</reference>
<protein>
    <submittedName>
        <fullName evidence="2">3-dehydroquinate synthase</fullName>
    </submittedName>
</protein>
<name>A0A0A9Z6V0_LYGHE</name>
<reference evidence="2" key="1">
    <citation type="journal article" date="2014" name="PLoS ONE">
        <title>Transcriptome-Based Identification of ABC Transporters in the Western Tarnished Plant Bug Lygus hesperus.</title>
        <authorList>
            <person name="Hull J.J."/>
            <person name="Chaney K."/>
            <person name="Geib S.M."/>
            <person name="Fabrick J.A."/>
            <person name="Brent C.S."/>
            <person name="Walsh D."/>
            <person name="Lavine L.C."/>
        </authorList>
    </citation>
    <scope>NUCLEOTIDE SEQUENCE</scope>
</reference>
<dbReference type="Gene3D" id="2.30.42.10">
    <property type="match status" value="1"/>
</dbReference>
<proteinExistence type="predicted"/>
<evidence type="ECO:0000313" key="2">
    <source>
        <dbReference type="EMBL" id="JAG37535.1"/>
    </source>
</evidence>
<evidence type="ECO:0000256" key="1">
    <source>
        <dbReference type="SAM" id="MobiDB-lite"/>
    </source>
</evidence>
<dbReference type="AlphaFoldDB" id="A0A0A9Z6V0"/>
<dbReference type="EMBL" id="GBHO01006069">
    <property type="protein sequence ID" value="JAG37535.1"/>
    <property type="molecule type" value="Transcribed_RNA"/>
</dbReference>
<organism evidence="2">
    <name type="scientific">Lygus hesperus</name>
    <name type="common">Western plant bug</name>
    <dbReference type="NCBI Taxonomy" id="30085"/>
    <lineage>
        <taxon>Eukaryota</taxon>
        <taxon>Metazoa</taxon>
        <taxon>Ecdysozoa</taxon>
        <taxon>Arthropoda</taxon>
        <taxon>Hexapoda</taxon>
        <taxon>Insecta</taxon>
        <taxon>Pterygota</taxon>
        <taxon>Neoptera</taxon>
        <taxon>Paraneoptera</taxon>
        <taxon>Hemiptera</taxon>
        <taxon>Heteroptera</taxon>
        <taxon>Panheteroptera</taxon>
        <taxon>Cimicomorpha</taxon>
        <taxon>Miridae</taxon>
        <taxon>Mirini</taxon>
        <taxon>Lygus</taxon>
    </lineage>
</organism>
<dbReference type="InterPro" id="IPR036034">
    <property type="entry name" value="PDZ_sf"/>
</dbReference>
<accession>A0A0A9Z6V0</accession>